<feature type="non-terminal residue" evidence="2">
    <location>
        <position position="74"/>
    </location>
</feature>
<dbReference type="EMBL" id="VPFD01000069">
    <property type="protein sequence ID" value="TXF95730.1"/>
    <property type="molecule type" value="Genomic_DNA"/>
</dbReference>
<reference evidence="2 3" key="1">
    <citation type="submission" date="2019-08" db="EMBL/GenBank/DDBJ databases">
        <title>Massilia golmudensis sp. nov., isolated from sand in the Qinghai-Tibetan Plateau.</title>
        <authorList>
            <person name="Zhang B."/>
        </authorList>
    </citation>
    <scope>NUCLEOTIDE SEQUENCE [LARGE SCALE GENOMIC DNA]</scope>
    <source>
        <strain evidence="2 3">GEM5</strain>
    </source>
</reference>
<gene>
    <name evidence="2" type="ORF">FVD38_26315</name>
</gene>
<proteinExistence type="predicted"/>
<protein>
    <submittedName>
        <fullName evidence="2">DDE transposase</fullName>
    </submittedName>
</protein>
<accession>A0A5C7FP17</accession>
<organism evidence="2 3">
    <name type="scientific">Massilia arenae</name>
    <dbReference type="NCBI Taxonomy" id="2603288"/>
    <lineage>
        <taxon>Bacteria</taxon>
        <taxon>Pseudomonadati</taxon>
        <taxon>Pseudomonadota</taxon>
        <taxon>Betaproteobacteria</taxon>
        <taxon>Burkholderiales</taxon>
        <taxon>Oxalobacteraceae</taxon>
        <taxon>Telluria group</taxon>
        <taxon>Massilia</taxon>
    </lineage>
</organism>
<dbReference type="Proteomes" id="UP000321413">
    <property type="component" value="Unassembled WGS sequence"/>
</dbReference>
<evidence type="ECO:0000313" key="2">
    <source>
        <dbReference type="EMBL" id="TXF95730.1"/>
    </source>
</evidence>
<dbReference type="InterPro" id="IPR024473">
    <property type="entry name" value="Transposases_IS4_N"/>
</dbReference>
<sequence>MFDDALHFLVQAQEAPDWARLGQHLPYEWIEQAVAYTGKASIRQRRLPAEQVVWLVVALALYRHQSISEVVDDL</sequence>
<keyword evidence="3" id="KW-1185">Reference proteome</keyword>
<dbReference type="Pfam" id="PF13006">
    <property type="entry name" value="Nterm_IS4"/>
    <property type="match status" value="1"/>
</dbReference>
<feature type="domain" description="Transposase IS4 N-terminal" evidence="1">
    <location>
        <begin position="20"/>
        <end position="74"/>
    </location>
</feature>
<evidence type="ECO:0000259" key="1">
    <source>
        <dbReference type="Pfam" id="PF13006"/>
    </source>
</evidence>
<evidence type="ECO:0000313" key="3">
    <source>
        <dbReference type="Proteomes" id="UP000321413"/>
    </source>
</evidence>
<dbReference type="RefSeq" id="WP_187271721.1">
    <property type="nucleotide sequence ID" value="NZ_VPFD01000069.1"/>
</dbReference>
<name>A0A5C7FP17_9BURK</name>
<comment type="caution">
    <text evidence="2">The sequence shown here is derived from an EMBL/GenBank/DDBJ whole genome shotgun (WGS) entry which is preliminary data.</text>
</comment>
<dbReference type="AlphaFoldDB" id="A0A5C7FP17"/>